<dbReference type="Pfam" id="PF07603">
    <property type="entry name" value="Lcl_C"/>
    <property type="match status" value="1"/>
</dbReference>
<evidence type="ECO:0000313" key="3">
    <source>
        <dbReference type="Proteomes" id="UP000005307"/>
    </source>
</evidence>
<proteinExistence type="predicted"/>
<dbReference type="InterPro" id="IPR011460">
    <property type="entry name" value="Lcl_C"/>
</dbReference>
<dbReference type="AlphaFoldDB" id="M9R8I6"/>
<dbReference type="HOGENOM" id="CLU_101405_1_2_5"/>
<dbReference type="eggNOG" id="ENOG50338N4">
    <property type="taxonomic scope" value="Bacteria"/>
</dbReference>
<gene>
    <name evidence="2" type="ORF">OAN307_c29820</name>
</gene>
<evidence type="ECO:0000259" key="1">
    <source>
        <dbReference type="Pfam" id="PF07603"/>
    </source>
</evidence>
<evidence type="ECO:0000313" key="2">
    <source>
        <dbReference type="EMBL" id="AGI68532.1"/>
    </source>
</evidence>
<keyword evidence="3" id="KW-1185">Reference proteome</keyword>
<sequence>MVGSKTTEIVLAGLLGAIFVFGPYKISAQSHDTTLIAKGPIVIDVIGDLDWMRCSIGQVWDENQCSGTPLLMPFTAVDEIISRIQSNTGGGWRLPTLDELERLVVDQASPPMIDTEVFPDTYRGLYWTNDVNWIIRDRWWGVNFYTGHRYGRATGNQTFAVRLVLDR</sequence>
<feature type="domain" description="Lcl C-terminal" evidence="1">
    <location>
        <begin position="41"/>
        <end position="164"/>
    </location>
</feature>
<dbReference type="OrthoDB" id="9793251at2"/>
<dbReference type="KEGG" id="oat:OAN307_c29820"/>
<dbReference type="EMBL" id="CP003740">
    <property type="protein sequence ID" value="AGI68532.1"/>
    <property type="molecule type" value="Genomic_DNA"/>
</dbReference>
<reference evidence="2 3" key="1">
    <citation type="journal article" date="2013" name="PLoS ONE">
        <title>Poles Apart: Arctic and Antarctic Octadecabacter strains Share High Genome Plasticity and a New Type of Xanthorhodopsin.</title>
        <authorList>
            <person name="Vollmers J."/>
            <person name="Voget S."/>
            <person name="Dietrich S."/>
            <person name="Gollnow K."/>
            <person name="Smits M."/>
            <person name="Meyer K."/>
            <person name="Brinkhoff T."/>
            <person name="Simon M."/>
            <person name="Daniel R."/>
        </authorList>
    </citation>
    <scope>NUCLEOTIDE SEQUENCE [LARGE SCALE GENOMIC DNA]</scope>
    <source>
        <strain evidence="2 3">307</strain>
    </source>
</reference>
<protein>
    <submittedName>
        <fullName evidence="2">Putative DUF1566 family protein</fullName>
    </submittedName>
</protein>
<accession>M9R8I6</accession>
<organism evidence="2 3">
    <name type="scientific">Octadecabacter antarcticus 307</name>
    <dbReference type="NCBI Taxonomy" id="391626"/>
    <lineage>
        <taxon>Bacteria</taxon>
        <taxon>Pseudomonadati</taxon>
        <taxon>Pseudomonadota</taxon>
        <taxon>Alphaproteobacteria</taxon>
        <taxon>Rhodobacterales</taxon>
        <taxon>Roseobacteraceae</taxon>
        <taxon>Octadecabacter</taxon>
    </lineage>
</organism>
<dbReference type="STRING" id="391626.OAN307_c29820"/>
<name>M9R8I6_9RHOB</name>
<dbReference type="RefSeq" id="WP_015500521.1">
    <property type="nucleotide sequence ID" value="NC_020911.1"/>
</dbReference>
<dbReference type="Proteomes" id="UP000005307">
    <property type="component" value="Chromosome"/>
</dbReference>